<evidence type="ECO:0000256" key="7">
    <source>
        <dbReference type="ARBA" id="ARBA00022801"/>
    </source>
</evidence>
<keyword evidence="6 10" id="KW-0479">Metal-binding</keyword>
<dbReference type="InterPro" id="IPR029149">
    <property type="entry name" value="Creatin/AminoP/Spt16_N"/>
</dbReference>
<dbReference type="InterPro" id="IPR001131">
    <property type="entry name" value="Peptidase_M24B_aminopep-P_CS"/>
</dbReference>
<keyword evidence="5" id="KW-0645">Protease</keyword>
<evidence type="ECO:0000256" key="4">
    <source>
        <dbReference type="ARBA" id="ARBA00012574"/>
    </source>
</evidence>
<feature type="signal peptide" evidence="11">
    <location>
        <begin position="1"/>
        <end position="24"/>
    </location>
</feature>
<feature type="chain" id="PRO_5045458390" description="Xaa-Pro aminopeptidase" evidence="11">
    <location>
        <begin position="25"/>
        <end position="470"/>
    </location>
</feature>
<sequence>MQRKSLYITLCILMSLLVFSPSFAQSWFDDGLSPDFHQGRRDLLREKLPENAVAVFFNNPIKNRSNDTEFTYRPNSDFYYLTGFREPNSALVVFQTPQLIDGKEVNEIIFVQNRDPRTEQWEGERLGIDGVKEKLGFKSVYLNTDFLKNPKIDFSKFDQTLSFNLTEIEGGRHNAPLNAMIESLKAVNNSPARPADQALNQIMNQMRAIKTPEELVLLKKAIEISGHGHIESFKSIKPGVSERAIQGVHEFVHKAYGAEYIGYGSIAGAGNNSTILHYIDNSVRDLQEGVLLMDIGAEYRGYSGDITRTVPVKGKFSKEEKAIYEIVLRALEASTKASKPGSSFQEIGAISKDIIDKGLADLGIIKAGARHPYFPHGIGHHLGLDVHDRGGYGSFEPGMVFTIEPGIYIPNGSDCDQKWWGIGIRIEDNILITENGYENLSEFVPRTVADIEKTMKEEGILQKLMNSKKR</sequence>
<evidence type="ECO:0000256" key="5">
    <source>
        <dbReference type="ARBA" id="ARBA00022670"/>
    </source>
</evidence>
<dbReference type="SUPFAM" id="SSF53092">
    <property type="entry name" value="Creatinase/prolidase N-terminal domain"/>
    <property type="match status" value="1"/>
</dbReference>
<dbReference type="PANTHER" id="PTHR43226">
    <property type="entry name" value="XAA-PRO AMINOPEPTIDASE 3"/>
    <property type="match status" value="1"/>
</dbReference>
<evidence type="ECO:0000256" key="6">
    <source>
        <dbReference type="ARBA" id="ARBA00022723"/>
    </source>
</evidence>
<dbReference type="InterPro" id="IPR007865">
    <property type="entry name" value="Aminopep_P_N"/>
</dbReference>
<dbReference type="Pfam" id="PF00557">
    <property type="entry name" value="Peptidase_M24"/>
    <property type="match status" value="1"/>
</dbReference>
<evidence type="ECO:0000313" key="14">
    <source>
        <dbReference type="Proteomes" id="UP001597361"/>
    </source>
</evidence>
<keyword evidence="14" id="KW-1185">Reference proteome</keyword>
<comment type="caution">
    <text evidence="13">The sequence shown here is derived from an EMBL/GenBank/DDBJ whole genome shotgun (WGS) entry which is preliminary data.</text>
</comment>
<dbReference type="CDD" id="cd01087">
    <property type="entry name" value="Prolidase"/>
    <property type="match status" value="1"/>
</dbReference>
<feature type="domain" description="Aminopeptidase P N-terminal" evidence="12">
    <location>
        <begin position="32"/>
        <end position="153"/>
    </location>
</feature>
<evidence type="ECO:0000256" key="9">
    <source>
        <dbReference type="ARBA" id="ARBA00023211"/>
    </source>
</evidence>
<organism evidence="13 14">
    <name type="scientific">Belliella marina</name>
    <dbReference type="NCBI Taxonomy" id="1644146"/>
    <lineage>
        <taxon>Bacteria</taxon>
        <taxon>Pseudomonadati</taxon>
        <taxon>Bacteroidota</taxon>
        <taxon>Cytophagia</taxon>
        <taxon>Cytophagales</taxon>
        <taxon>Cyclobacteriaceae</taxon>
        <taxon>Belliella</taxon>
    </lineage>
</organism>
<protein>
    <recommendedName>
        <fullName evidence="4">Xaa-Pro aminopeptidase</fullName>
        <ecNumber evidence="4">3.4.11.9</ecNumber>
    </recommendedName>
</protein>
<dbReference type="SUPFAM" id="SSF55920">
    <property type="entry name" value="Creatinase/aminopeptidase"/>
    <property type="match status" value="1"/>
</dbReference>
<accession>A0ABW4VKP8</accession>
<dbReference type="PANTHER" id="PTHR43226:SF4">
    <property type="entry name" value="XAA-PRO AMINOPEPTIDASE 3"/>
    <property type="match status" value="1"/>
</dbReference>
<dbReference type="Proteomes" id="UP001597361">
    <property type="component" value="Unassembled WGS sequence"/>
</dbReference>
<evidence type="ECO:0000256" key="8">
    <source>
        <dbReference type="ARBA" id="ARBA00023049"/>
    </source>
</evidence>
<keyword evidence="11" id="KW-0732">Signal</keyword>
<dbReference type="Pfam" id="PF05195">
    <property type="entry name" value="AMP_N"/>
    <property type="match status" value="1"/>
</dbReference>
<dbReference type="InterPro" id="IPR052433">
    <property type="entry name" value="X-Pro_dipept-like"/>
</dbReference>
<proteinExistence type="inferred from homology"/>
<evidence type="ECO:0000259" key="12">
    <source>
        <dbReference type="SMART" id="SM01011"/>
    </source>
</evidence>
<name>A0ABW4VKP8_9BACT</name>
<comment type="similarity">
    <text evidence="3 10">Belongs to the peptidase M24B family.</text>
</comment>
<dbReference type="Gene3D" id="3.90.230.10">
    <property type="entry name" value="Creatinase/methionine aminopeptidase superfamily"/>
    <property type="match status" value="1"/>
</dbReference>
<comment type="cofactor">
    <cofactor evidence="2">
        <name>Mn(2+)</name>
        <dbReference type="ChEBI" id="CHEBI:29035"/>
    </cofactor>
</comment>
<keyword evidence="9" id="KW-0464">Manganese</keyword>
<keyword evidence="13" id="KW-0031">Aminopeptidase</keyword>
<evidence type="ECO:0000256" key="3">
    <source>
        <dbReference type="ARBA" id="ARBA00008766"/>
    </source>
</evidence>
<evidence type="ECO:0000256" key="2">
    <source>
        <dbReference type="ARBA" id="ARBA00001936"/>
    </source>
</evidence>
<dbReference type="EMBL" id="JBHUHR010000001">
    <property type="protein sequence ID" value="MFD2033345.1"/>
    <property type="molecule type" value="Genomic_DNA"/>
</dbReference>
<evidence type="ECO:0000256" key="11">
    <source>
        <dbReference type="SAM" id="SignalP"/>
    </source>
</evidence>
<dbReference type="SMART" id="SM01011">
    <property type="entry name" value="AMP_N"/>
    <property type="match status" value="1"/>
</dbReference>
<reference evidence="14" key="1">
    <citation type="journal article" date="2019" name="Int. J. Syst. Evol. Microbiol.">
        <title>The Global Catalogue of Microorganisms (GCM) 10K type strain sequencing project: providing services to taxonomists for standard genome sequencing and annotation.</title>
        <authorList>
            <consortium name="The Broad Institute Genomics Platform"/>
            <consortium name="The Broad Institute Genome Sequencing Center for Infectious Disease"/>
            <person name="Wu L."/>
            <person name="Ma J."/>
        </authorList>
    </citation>
    <scope>NUCLEOTIDE SEQUENCE [LARGE SCALE GENOMIC DNA]</scope>
    <source>
        <strain evidence="14">CGMCC 1.15180</strain>
    </source>
</reference>
<dbReference type="InterPro" id="IPR036005">
    <property type="entry name" value="Creatinase/aminopeptidase-like"/>
</dbReference>
<dbReference type="GO" id="GO:0004177">
    <property type="term" value="F:aminopeptidase activity"/>
    <property type="evidence" value="ECO:0007669"/>
    <property type="project" value="UniProtKB-KW"/>
</dbReference>
<dbReference type="InterPro" id="IPR000994">
    <property type="entry name" value="Pept_M24"/>
</dbReference>
<evidence type="ECO:0000256" key="1">
    <source>
        <dbReference type="ARBA" id="ARBA00001424"/>
    </source>
</evidence>
<comment type="catalytic activity">
    <reaction evidence="1">
        <text>Release of any N-terminal amino acid, including proline, that is linked to proline, even from a dipeptide or tripeptide.</text>
        <dbReference type="EC" id="3.4.11.9"/>
    </reaction>
</comment>
<dbReference type="Gene3D" id="3.40.350.10">
    <property type="entry name" value="Creatinase/prolidase N-terminal domain"/>
    <property type="match status" value="1"/>
</dbReference>
<evidence type="ECO:0000313" key="13">
    <source>
        <dbReference type="EMBL" id="MFD2033345.1"/>
    </source>
</evidence>
<dbReference type="PROSITE" id="PS00491">
    <property type="entry name" value="PROLINE_PEPTIDASE"/>
    <property type="match status" value="1"/>
</dbReference>
<evidence type="ECO:0000256" key="10">
    <source>
        <dbReference type="RuleBase" id="RU000590"/>
    </source>
</evidence>
<keyword evidence="8" id="KW-0482">Metalloprotease</keyword>
<dbReference type="EC" id="3.4.11.9" evidence="4"/>
<keyword evidence="7" id="KW-0378">Hydrolase</keyword>
<gene>
    <name evidence="13" type="ORF">ACFSKL_01010</name>
</gene>
<dbReference type="RefSeq" id="WP_376882549.1">
    <property type="nucleotide sequence ID" value="NZ_JBHUHR010000001.1"/>
</dbReference>